<dbReference type="SUPFAM" id="SSF53649">
    <property type="entry name" value="Alkaline phosphatase-like"/>
    <property type="match status" value="1"/>
</dbReference>
<dbReference type="Proteomes" id="UP000002786">
    <property type="component" value="Unassembled WGS sequence"/>
</dbReference>
<dbReference type="GO" id="GO:0016787">
    <property type="term" value="F:hydrolase activity"/>
    <property type="evidence" value="ECO:0007669"/>
    <property type="project" value="UniProtKB-KW"/>
</dbReference>
<keyword evidence="3" id="KW-0808">Transferase</keyword>
<feature type="transmembrane region" description="Helical" evidence="7">
    <location>
        <begin position="133"/>
        <end position="154"/>
    </location>
</feature>
<keyword evidence="6 7" id="KW-0472">Membrane</keyword>
<dbReference type="InterPro" id="IPR040423">
    <property type="entry name" value="PEA_transferase"/>
</dbReference>
<dbReference type="PANTHER" id="PTHR30443:SF2">
    <property type="entry name" value="PHOSPHOETHANOLAMINE TRANSFERASE EPTC"/>
    <property type="match status" value="1"/>
</dbReference>
<keyword evidence="10" id="KW-1185">Reference proteome</keyword>
<reference evidence="9 10" key="1">
    <citation type="submission" date="2012-02" db="EMBL/GenBank/DDBJ databases">
        <title>Improved High-Quality Draft genome of Prevotella bivia DSM 20514.</title>
        <authorList>
            <consortium name="US DOE Joint Genome Institute (JGI-PGF)"/>
            <person name="Lucas S."/>
            <person name="Copeland A."/>
            <person name="Lapidus A."/>
            <person name="Bruce D."/>
            <person name="Goodwin L."/>
            <person name="Pitluck S."/>
            <person name="Peters L."/>
            <person name="Mikhailova N."/>
            <person name="Munk A.C.C."/>
            <person name="Kyrpides N."/>
            <person name="Mavromatis K."/>
            <person name="Detter J.C."/>
            <person name="Han C."/>
            <person name="Land M."/>
            <person name="Hauser L."/>
            <person name="Markowitz V."/>
            <person name="Cheng J.-F."/>
            <person name="Hugenholtz P."/>
            <person name="Woyke T."/>
            <person name="Wu D."/>
            <person name="Gronow S."/>
            <person name="Wellnitz S."/>
            <person name="Brambilla E."/>
            <person name="Klenk H.-P."/>
            <person name="Eisen J.A."/>
        </authorList>
    </citation>
    <scope>NUCLEOTIDE SEQUENCE [LARGE SCALE GENOMIC DNA]</scope>
    <source>
        <strain evidence="9 10">DSM 20514</strain>
    </source>
</reference>
<evidence type="ECO:0000259" key="8">
    <source>
        <dbReference type="Pfam" id="PF00884"/>
    </source>
</evidence>
<name>I4Z8J2_9BACT</name>
<evidence type="ECO:0000256" key="4">
    <source>
        <dbReference type="ARBA" id="ARBA00022692"/>
    </source>
</evidence>
<gene>
    <name evidence="9" type="ORF">PrebiDRAFT_0795</name>
</gene>
<dbReference type="GO" id="GO:0016776">
    <property type="term" value="F:phosphotransferase activity, phosphate group as acceptor"/>
    <property type="evidence" value="ECO:0007669"/>
    <property type="project" value="TreeGrafter"/>
</dbReference>
<evidence type="ECO:0000256" key="2">
    <source>
        <dbReference type="ARBA" id="ARBA00022475"/>
    </source>
</evidence>
<dbReference type="RefSeq" id="WP_004336334.1">
    <property type="nucleotide sequence ID" value="NZ_JH660660.1"/>
</dbReference>
<evidence type="ECO:0000313" key="9">
    <source>
        <dbReference type="EMBL" id="EIM32534.1"/>
    </source>
</evidence>
<dbReference type="GeneID" id="78530798"/>
<dbReference type="InterPro" id="IPR058130">
    <property type="entry name" value="PEA_transf_C"/>
</dbReference>
<comment type="subcellular location">
    <subcellularLocation>
        <location evidence="1">Cell membrane</location>
        <topology evidence="1">Multi-pass membrane protein</topology>
    </subcellularLocation>
</comment>
<dbReference type="Pfam" id="PF00884">
    <property type="entry name" value="Sulfatase"/>
    <property type="match status" value="1"/>
</dbReference>
<organism evidence="9 10">
    <name type="scientific">Prevotella bivia DSM 20514</name>
    <dbReference type="NCBI Taxonomy" id="868129"/>
    <lineage>
        <taxon>Bacteria</taxon>
        <taxon>Pseudomonadati</taxon>
        <taxon>Bacteroidota</taxon>
        <taxon>Bacteroidia</taxon>
        <taxon>Bacteroidales</taxon>
        <taxon>Prevotellaceae</taxon>
        <taxon>Prevotella</taxon>
    </lineage>
</organism>
<feature type="transmembrane region" description="Helical" evidence="7">
    <location>
        <begin position="166"/>
        <end position="191"/>
    </location>
</feature>
<accession>I4Z8J2</accession>
<feature type="transmembrane region" description="Helical" evidence="7">
    <location>
        <begin position="83"/>
        <end position="106"/>
    </location>
</feature>
<dbReference type="HOGENOM" id="CLU_018534_3_1_10"/>
<dbReference type="GO" id="GO:0005886">
    <property type="term" value="C:plasma membrane"/>
    <property type="evidence" value="ECO:0007669"/>
    <property type="project" value="UniProtKB-SubCell"/>
</dbReference>
<sequence>MLQRFCIPLKIKGKQFYDSYLSCFNNKVFFYFLLLNLISNCSYFYTDRTSIPLLIMICLSVTTSMIEVVLFRALVRFKWLSKAYLVLMSGGHIFLILCDYFCLFYFQTTLNQDKIDIIRETNPVETLEFLHTYLSFGLIISIIFGIVILVLLLIRLAAILSYFRKLSIVFSILSLCGVAVWTFMAFSYILFHNGFSIPQYTSITRILYSYKISKDREGDIVKLCAVCKKVKGSSTFDDKPNVIVLIGESSSVYHSELFGYDHHTTPKLKQLENQGSLIAFDDVVSVDDHTHGVMKSIFSLDSMGTAFGSTPLFPAVYKNSMYKVHCYDNQYFVGGINFLSSPELSKIMFTDRNETKFRYDEELIKSIKIVDNASLYVVHLLGQHYTYSTKYPNSWNKFKAKDYDANRWNEDQRELIAQYDNATLYNDFVISSLIQKFKDTNTILIHFSDHGEEVFEVRDYNGHGNASLSPNLKYQIRVPLFIWMSDSYKKLHKDIYEKALASKHVPIITDDISHTILGIGGISTKWYKSSRDFLSNNYNAKKHRIVLHTIDYDAYKPTGIRK</sequence>
<evidence type="ECO:0000256" key="5">
    <source>
        <dbReference type="ARBA" id="ARBA00022989"/>
    </source>
</evidence>
<dbReference type="Gene3D" id="3.40.720.10">
    <property type="entry name" value="Alkaline Phosphatase, subunit A"/>
    <property type="match status" value="1"/>
</dbReference>
<protein>
    <submittedName>
        <fullName evidence="9">Putative membrane-associated, metal-dependent hydrolase</fullName>
    </submittedName>
</protein>
<proteinExistence type="predicted"/>
<dbReference type="CDD" id="cd16017">
    <property type="entry name" value="LptA"/>
    <property type="match status" value="1"/>
</dbReference>
<dbReference type="InterPro" id="IPR017850">
    <property type="entry name" value="Alkaline_phosphatase_core_sf"/>
</dbReference>
<dbReference type="AlphaFoldDB" id="I4Z8J2"/>
<dbReference type="PANTHER" id="PTHR30443">
    <property type="entry name" value="INNER MEMBRANE PROTEIN"/>
    <property type="match status" value="1"/>
</dbReference>
<evidence type="ECO:0000256" key="6">
    <source>
        <dbReference type="ARBA" id="ARBA00023136"/>
    </source>
</evidence>
<keyword evidence="9" id="KW-0378">Hydrolase</keyword>
<keyword evidence="2" id="KW-1003">Cell membrane</keyword>
<evidence type="ECO:0000256" key="7">
    <source>
        <dbReference type="SAM" id="Phobius"/>
    </source>
</evidence>
<feature type="domain" description="Sulfatase N-terminal" evidence="8">
    <location>
        <begin position="240"/>
        <end position="522"/>
    </location>
</feature>
<dbReference type="GO" id="GO:0009244">
    <property type="term" value="P:lipopolysaccharide core region biosynthetic process"/>
    <property type="evidence" value="ECO:0007669"/>
    <property type="project" value="TreeGrafter"/>
</dbReference>
<dbReference type="EMBL" id="JH660660">
    <property type="protein sequence ID" value="EIM32534.1"/>
    <property type="molecule type" value="Genomic_DNA"/>
</dbReference>
<evidence type="ECO:0000313" key="10">
    <source>
        <dbReference type="Proteomes" id="UP000002786"/>
    </source>
</evidence>
<dbReference type="InterPro" id="IPR000917">
    <property type="entry name" value="Sulfatase_N"/>
</dbReference>
<keyword evidence="4 7" id="KW-0812">Transmembrane</keyword>
<evidence type="ECO:0000256" key="3">
    <source>
        <dbReference type="ARBA" id="ARBA00022679"/>
    </source>
</evidence>
<feature type="transmembrane region" description="Helical" evidence="7">
    <location>
        <begin position="51"/>
        <end position="71"/>
    </location>
</feature>
<evidence type="ECO:0000256" key="1">
    <source>
        <dbReference type="ARBA" id="ARBA00004651"/>
    </source>
</evidence>
<feature type="transmembrane region" description="Helical" evidence="7">
    <location>
        <begin position="28"/>
        <end position="45"/>
    </location>
</feature>
<keyword evidence="5 7" id="KW-1133">Transmembrane helix</keyword>